<keyword evidence="3" id="KW-1185">Reference proteome</keyword>
<dbReference type="EMBL" id="MNCJ02000326">
    <property type="protein sequence ID" value="KAF5780940.1"/>
    <property type="molecule type" value="Genomic_DNA"/>
</dbReference>
<keyword evidence="2" id="KW-0808">Transferase</keyword>
<sequence>MKAKKFGGMGVGGIQDFNQAMLAKWWWRFKANPNHLWAKVVAAIHYGNNSPLLIPLKKSIPGVWKDVSSVETALAKIGINIKEFLVKEGDVWRWRSDPNGSFSLKQVRMDIESATDGPTSADRFVFGWNSWAPPKVNFLLWRACLGKIASKVGLIHRGIQIQDSFCSRCGISDEDPDHIFVNCLWARSIWWNILTWIRIHYPTDICNLKGLTSYISSCPGGKVWKRVVYSIVMATVWRIWSARNEKVFNDLFIPISKSVEMIKEDAFLWICNRANVKRPSWDNWKAFDLLDVM</sequence>
<proteinExistence type="predicted"/>
<organism evidence="2 3">
    <name type="scientific">Helianthus annuus</name>
    <name type="common">Common sunflower</name>
    <dbReference type="NCBI Taxonomy" id="4232"/>
    <lineage>
        <taxon>Eukaryota</taxon>
        <taxon>Viridiplantae</taxon>
        <taxon>Streptophyta</taxon>
        <taxon>Embryophyta</taxon>
        <taxon>Tracheophyta</taxon>
        <taxon>Spermatophyta</taxon>
        <taxon>Magnoliopsida</taxon>
        <taxon>eudicotyledons</taxon>
        <taxon>Gunneridae</taxon>
        <taxon>Pentapetalae</taxon>
        <taxon>asterids</taxon>
        <taxon>campanulids</taxon>
        <taxon>Asterales</taxon>
        <taxon>Asteraceae</taxon>
        <taxon>Asteroideae</taxon>
        <taxon>Heliantheae alliance</taxon>
        <taxon>Heliantheae</taxon>
        <taxon>Helianthus</taxon>
    </lineage>
</organism>
<dbReference type="Pfam" id="PF13966">
    <property type="entry name" value="zf-RVT"/>
    <property type="match status" value="1"/>
</dbReference>
<dbReference type="InterPro" id="IPR026960">
    <property type="entry name" value="RVT-Znf"/>
</dbReference>
<name>A0A9K3HMH5_HELAN</name>
<dbReference type="PANTHER" id="PTHR33116">
    <property type="entry name" value="REVERSE TRANSCRIPTASE ZINC-BINDING DOMAIN-CONTAINING PROTEIN-RELATED-RELATED"/>
    <property type="match status" value="1"/>
</dbReference>
<reference evidence="2" key="1">
    <citation type="journal article" date="2017" name="Nature">
        <title>The sunflower genome provides insights into oil metabolism, flowering and Asterid evolution.</title>
        <authorList>
            <person name="Badouin H."/>
            <person name="Gouzy J."/>
            <person name="Grassa C.J."/>
            <person name="Murat F."/>
            <person name="Staton S.E."/>
            <person name="Cottret L."/>
            <person name="Lelandais-Briere C."/>
            <person name="Owens G.L."/>
            <person name="Carrere S."/>
            <person name="Mayjonade B."/>
            <person name="Legrand L."/>
            <person name="Gill N."/>
            <person name="Kane N.C."/>
            <person name="Bowers J.E."/>
            <person name="Hubner S."/>
            <person name="Bellec A."/>
            <person name="Berard A."/>
            <person name="Berges H."/>
            <person name="Blanchet N."/>
            <person name="Boniface M.C."/>
            <person name="Brunel D."/>
            <person name="Catrice O."/>
            <person name="Chaidir N."/>
            <person name="Claudel C."/>
            <person name="Donnadieu C."/>
            <person name="Faraut T."/>
            <person name="Fievet G."/>
            <person name="Helmstetter N."/>
            <person name="King M."/>
            <person name="Knapp S.J."/>
            <person name="Lai Z."/>
            <person name="Le Paslier M.C."/>
            <person name="Lippi Y."/>
            <person name="Lorenzon L."/>
            <person name="Mandel J.R."/>
            <person name="Marage G."/>
            <person name="Marchand G."/>
            <person name="Marquand E."/>
            <person name="Bret-Mestries E."/>
            <person name="Morien E."/>
            <person name="Nambeesan S."/>
            <person name="Nguyen T."/>
            <person name="Pegot-Espagnet P."/>
            <person name="Pouilly N."/>
            <person name="Raftis F."/>
            <person name="Sallet E."/>
            <person name="Schiex T."/>
            <person name="Thomas J."/>
            <person name="Vandecasteele C."/>
            <person name="Vares D."/>
            <person name="Vear F."/>
            <person name="Vautrin S."/>
            <person name="Crespi M."/>
            <person name="Mangin B."/>
            <person name="Burke J.M."/>
            <person name="Salse J."/>
            <person name="Munos S."/>
            <person name="Vincourt P."/>
            <person name="Rieseberg L.H."/>
            <person name="Langlade N.B."/>
        </authorList>
    </citation>
    <scope>NUCLEOTIDE SEQUENCE</scope>
    <source>
        <tissue evidence="2">Leaves</tissue>
    </source>
</reference>
<dbReference type="Gramene" id="mRNA:HanXRQr2_Chr11g0477691">
    <property type="protein sequence ID" value="CDS:HanXRQr2_Chr11g0477691.1"/>
    <property type="gene ID" value="HanXRQr2_Chr11g0477691"/>
</dbReference>
<accession>A0A9K3HMH5</accession>
<dbReference type="GO" id="GO:0003964">
    <property type="term" value="F:RNA-directed DNA polymerase activity"/>
    <property type="evidence" value="ECO:0007669"/>
    <property type="project" value="UniProtKB-KW"/>
</dbReference>
<reference evidence="2" key="2">
    <citation type="submission" date="2020-06" db="EMBL/GenBank/DDBJ databases">
        <title>Helianthus annuus Genome sequencing and assembly Release 2.</title>
        <authorList>
            <person name="Gouzy J."/>
            <person name="Langlade N."/>
            <person name="Munos S."/>
        </authorList>
    </citation>
    <scope>NUCLEOTIDE SEQUENCE</scope>
    <source>
        <tissue evidence="2">Leaves</tissue>
    </source>
</reference>
<evidence type="ECO:0000259" key="1">
    <source>
        <dbReference type="Pfam" id="PF13966"/>
    </source>
</evidence>
<feature type="domain" description="Reverse transcriptase zinc-binding" evidence="1">
    <location>
        <begin position="124"/>
        <end position="190"/>
    </location>
</feature>
<evidence type="ECO:0000313" key="3">
    <source>
        <dbReference type="Proteomes" id="UP000215914"/>
    </source>
</evidence>
<dbReference type="Proteomes" id="UP000215914">
    <property type="component" value="Unassembled WGS sequence"/>
</dbReference>
<protein>
    <submittedName>
        <fullName evidence="2">Reverse transcriptase zinc-binding domain-containing protein</fullName>
    </submittedName>
</protein>
<keyword evidence="2" id="KW-0548">Nucleotidyltransferase</keyword>
<evidence type="ECO:0000313" key="2">
    <source>
        <dbReference type="EMBL" id="KAF5780940.1"/>
    </source>
</evidence>
<gene>
    <name evidence="2" type="ORF">HanXRQr2_Chr11g0477691</name>
</gene>
<comment type="caution">
    <text evidence="2">The sequence shown here is derived from an EMBL/GenBank/DDBJ whole genome shotgun (WGS) entry which is preliminary data.</text>
</comment>
<dbReference type="PANTHER" id="PTHR33116:SF81">
    <property type="entry name" value="RNA-DIRECTED DNA POLYMERASE"/>
    <property type="match status" value="1"/>
</dbReference>
<dbReference type="AlphaFoldDB" id="A0A9K3HMH5"/>
<keyword evidence="2" id="KW-0695">RNA-directed DNA polymerase</keyword>